<gene>
    <name evidence="2" type="ORF">Pan181_14500</name>
</gene>
<dbReference type="EMBL" id="CP036278">
    <property type="protein sequence ID" value="QDU55263.1"/>
    <property type="molecule type" value="Genomic_DNA"/>
</dbReference>
<evidence type="ECO:0008006" key="4">
    <source>
        <dbReference type="Google" id="ProtNLM"/>
    </source>
</evidence>
<evidence type="ECO:0000256" key="1">
    <source>
        <dbReference type="SAM" id="Phobius"/>
    </source>
</evidence>
<dbReference type="AlphaFoldDB" id="A0A518AKL1"/>
<evidence type="ECO:0000313" key="2">
    <source>
        <dbReference type="EMBL" id="QDU55263.1"/>
    </source>
</evidence>
<dbReference type="Proteomes" id="UP000315750">
    <property type="component" value="Chromosome"/>
</dbReference>
<keyword evidence="1" id="KW-1133">Transmembrane helix</keyword>
<reference evidence="2 3" key="1">
    <citation type="submission" date="2019-02" db="EMBL/GenBank/DDBJ databases">
        <title>Deep-cultivation of Planctomycetes and their phenomic and genomic characterization uncovers novel biology.</title>
        <authorList>
            <person name="Wiegand S."/>
            <person name="Jogler M."/>
            <person name="Boedeker C."/>
            <person name="Pinto D."/>
            <person name="Vollmers J."/>
            <person name="Rivas-Marin E."/>
            <person name="Kohn T."/>
            <person name="Peeters S.H."/>
            <person name="Heuer A."/>
            <person name="Rast P."/>
            <person name="Oberbeckmann S."/>
            <person name="Bunk B."/>
            <person name="Jeske O."/>
            <person name="Meyerdierks A."/>
            <person name="Storesund J.E."/>
            <person name="Kallscheuer N."/>
            <person name="Luecker S."/>
            <person name="Lage O.M."/>
            <person name="Pohl T."/>
            <person name="Merkel B.J."/>
            <person name="Hornburger P."/>
            <person name="Mueller R.-W."/>
            <person name="Bruemmer F."/>
            <person name="Labrenz M."/>
            <person name="Spormann A.M."/>
            <person name="Op den Camp H."/>
            <person name="Overmann J."/>
            <person name="Amann R."/>
            <person name="Jetten M.S.M."/>
            <person name="Mascher T."/>
            <person name="Medema M.H."/>
            <person name="Devos D.P."/>
            <person name="Kaster A.-K."/>
            <person name="Ovreas L."/>
            <person name="Rohde M."/>
            <person name="Galperin M.Y."/>
            <person name="Jogler C."/>
        </authorList>
    </citation>
    <scope>NUCLEOTIDE SEQUENCE [LARGE SCALE GENOMIC DNA]</scope>
    <source>
        <strain evidence="2 3">Pan181</strain>
    </source>
</reference>
<feature type="transmembrane region" description="Helical" evidence="1">
    <location>
        <begin position="20"/>
        <end position="38"/>
    </location>
</feature>
<dbReference type="OrthoDB" id="271768at2"/>
<dbReference type="KEGG" id="amuc:Pan181_14500"/>
<evidence type="ECO:0000313" key="3">
    <source>
        <dbReference type="Proteomes" id="UP000315750"/>
    </source>
</evidence>
<sequence>MEFPGVDGFLGTRASLMLDVVFLAMFLVIPLMAGSIALARFRRQWQSHKLIQLTLGIVLLLAVVAFEVDMQFLTKWEARAEPSPYFSEATQWSCPAGVALIVHLMFAVPTALVWVYVIVSALRQFPKPPVPGAHSFQHKLWGRVAAIGMTMTAITGWVFYYMAFVAS</sequence>
<name>A0A518AKL1_9BACT</name>
<keyword evidence="1" id="KW-0472">Membrane</keyword>
<keyword evidence="1" id="KW-0812">Transmembrane</keyword>
<keyword evidence="3" id="KW-1185">Reference proteome</keyword>
<dbReference type="InterPro" id="IPR007352">
    <property type="entry name" value="DUF420"/>
</dbReference>
<accession>A0A518AKL1</accession>
<feature type="transmembrane region" description="Helical" evidence="1">
    <location>
        <begin position="140"/>
        <end position="163"/>
    </location>
</feature>
<dbReference type="Pfam" id="PF04238">
    <property type="entry name" value="DUF420"/>
    <property type="match status" value="1"/>
</dbReference>
<proteinExistence type="predicted"/>
<feature type="transmembrane region" description="Helical" evidence="1">
    <location>
        <begin position="50"/>
        <end position="68"/>
    </location>
</feature>
<protein>
    <recommendedName>
        <fullName evidence="4">DUF420 domain-containing protein</fullName>
    </recommendedName>
</protein>
<organism evidence="2 3">
    <name type="scientific">Aeoliella mucimassa</name>
    <dbReference type="NCBI Taxonomy" id="2527972"/>
    <lineage>
        <taxon>Bacteria</taxon>
        <taxon>Pseudomonadati</taxon>
        <taxon>Planctomycetota</taxon>
        <taxon>Planctomycetia</taxon>
        <taxon>Pirellulales</taxon>
        <taxon>Lacipirellulaceae</taxon>
        <taxon>Aeoliella</taxon>
    </lineage>
</organism>
<feature type="transmembrane region" description="Helical" evidence="1">
    <location>
        <begin position="96"/>
        <end position="119"/>
    </location>
</feature>